<organism evidence="2 3">
    <name type="scientific">Streptomyces rishiriensis</name>
    <dbReference type="NCBI Taxonomy" id="68264"/>
    <lineage>
        <taxon>Bacteria</taxon>
        <taxon>Bacillati</taxon>
        <taxon>Actinomycetota</taxon>
        <taxon>Actinomycetes</taxon>
        <taxon>Kitasatosporales</taxon>
        <taxon>Streptomycetaceae</taxon>
        <taxon>Streptomyces</taxon>
    </lineage>
</organism>
<dbReference type="Proteomes" id="UP001230654">
    <property type="component" value="Unassembled WGS sequence"/>
</dbReference>
<reference evidence="2 3" key="1">
    <citation type="submission" date="2023-07" db="EMBL/GenBank/DDBJ databases">
        <title>Comparative genomics of wheat-associated soil bacteria to identify genetic determinants of phenazine resistance.</title>
        <authorList>
            <person name="Mouncey N."/>
        </authorList>
    </citation>
    <scope>NUCLEOTIDE SEQUENCE [LARGE SCALE GENOMIC DNA]</scope>
    <source>
        <strain evidence="2 3">B2I6</strain>
    </source>
</reference>
<accession>A0ABU0NPK5</accession>
<feature type="compositionally biased region" description="Low complexity" evidence="1">
    <location>
        <begin position="23"/>
        <end position="33"/>
    </location>
</feature>
<evidence type="ECO:0000313" key="2">
    <source>
        <dbReference type="EMBL" id="MDQ0581062.1"/>
    </source>
</evidence>
<dbReference type="RefSeq" id="WP_307163356.1">
    <property type="nucleotide sequence ID" value="NZ_JAUSWV010000002.1"/>
</dbReference>
<evidence type="ECO:0000256" key="1">
    <source>
        <dbReference type="SAM" id="MobiDB-lite"/>
    </source>
</evidence>
<protein>
    <submittedName>
        <fullName evidence="2">Uncharacterized protein</fullName>
    </submittedName>
</protein>
<gene>
    <name evidence="2" type="ORF">QF030_003240</name>
</gene>
<comment type="caution">
    <text evidence="2">The sequence shown here is derived from an EMBL/GenBank/DDBJ whole genome shotgun (WGS) entry which is preliminary data.</text>
</comment>
<sequence>MDTGLQEAADLGWKSPRWSAAMRPPTSSTPTRPNGTPERVEGVGPSPYAHVVREGADALGPEAGP</sequence>
<proteinExistence type="predicted"/>
<name>A0ABU0NPK5_STRRH</name>
<evidence type="ECO:0000313" key="3">
    <source>
        <dbReference type="Proteomes" id="UP001230654"/>
    </source>
</evidence>
<keyword evidence="3" id="KW-1185">Reference proteome</keyword>
<feature type="region of interest" description="Disordered" evidence="1">
    <location>
        <begin position="1"/>
        <end position="65"/>
    </location>
</feature>
<dbReference type="EMBL" id="JAUSWV010000002">
    <property type="protein sequence ID" value="MDQ0581062.1"/>
    <property type="molecule type" value="Genomic_DNA"/>
</dbReference>